<organism evidence="3 4">
    <name type="scientific">Solanum tuberosum</name>
    <name type="common">Potato</name>
    <dbReference type="NCBI Taxonomy" id="4113"/>
    <lineage>
        <taxon>Eukaryota</taxon>
        <taxon>Viridiplantae</taxon>
        <taxon>Streptophyta</taxon>
        <taxon>Embryophyta</taxon>
        <taxon>Tracheophyta</taxon>
        <taxon>Spermatophyta</taxon>
        <taxon>Magnoliopsida</taxon>
        <taxon>eudicotyledons</taxon>
        <taxon>Gunneridae</taxon>
        <taxon>Pentapetalae</taxon>
        <taxon>asterids</taxon>
        <taxon>lamiids</taxon>
        <taxon>Solanales</taxon>
        <taxon>Solanaceae</taxon>
        <taxon>Solanoideae</taxon>
        <taxon>Solaneae</taxon>
        <taxon>Solanum</taxon>
    </lineage>
</organism>
<dbReference type="PANTHER" id="PTHR15140">
    <property type="entry name" value="TUBULIN-SPECIFIC CHAPERONE E"/>
    <property type="match status" value="1"/>
</dbReference>
<reference evidence="3 4" key="1">
    <citation type="journal article" date="2021" name="bioRxiv">
        <title>Chromosome-scale and haplotype-resolved genome assembly of a tetraploid potato cultivar.</title>
        <authorList>
            <person name="Sun H."/>
            <person name="Jiao W.-B."/>
            <person name="Krause K."/>
            <person name="Campoy J.A."/>
            <person name="Goel M."/>
            <person name="Folz-Donahue K."/>
            <person name="Kukat C."/>
            <person name="Huettel B."/>
            <person name="Schneeberger K."/>
        </authorList>
    </citation>
    <scope>NUCLEOTIDE SEQUENCE [LARGE SCALE GENOMIC DNA]</scope>
    <source>
        <strain evidence="3">SolTubOtavaFocal</strain>
        <tissue evidence="3">Leaves</tissue>
    </source>
</reference>
<dbReference type="InterPro" id="IPR032675">
    <property type="entry name" value="LRR_dom_sf"/>
</dbReference>
<dbReference type="Proteomes" id="UP000826656">
    <property type="component" value="Unassembled WGS sequence"/>
</dbReference>
<dbReference type="Gene3D" id="3.80.10.10">
    <property type="entry name" value="Ribonuclease Inhibitor"/>
    <property type="match status" value="1"/>
</dbReference>
<evidence type="ECO:0000313" key="3">
    <source>
        <dbReference type="EMBL" id="KAH0741651.1"/>
    </source>
</evidence>
<dbReference type="SUPFAM" id="SSF52047">
    <property type="entry name" value="RNI-like"/>
    <property type="match status" value="1"/>
</dbReference>
<gene>
    <name evidence="3" type="ORF">KY290_034694</name>
</gene>
<evidence type="ECO:0000259" key="2">
    <source>
        <dbReference type="Pfam" id="PF00403"/>
    </source>
</evidence>
<dbReference type="SUPFAM" id="SSF55008">
    <property type="entry name" value="HMA, heavy metal-associated domain"/>
    <property type="match status" value="1"/>
</dbReference>
<dbReference type="InterPro" id="IPR036163">
    <property type="entry name" value="HMA_dom_sf"/>
</dbReference>
<protein>
    <recommendedName>
        <fullName evidence="2">HMA domain-containing protein</fullName>
    </recommendedName>
</protein>
<proteinExistence type="predicted"/>
<evidence type="ECO:0000256" key="1">
    <source>
        <dbReference type="ARBA" id="ARBA00004170"/>
    </source>
</evidence>
<feature type="domain" description="HMA" evidence="2">
    <location>
        <begin position="166"/>
        <end position="205"/>
    </location>
</feature>
<sequence>MTIISKLPKLEVLQLKVCAFYAEVGSGSEAMWEVTEMGYLALKFVLLDDLDIMYWRAADDYFPCLERVIIRYCRHLEEIPRGFADSMTLQLIELHECSPTLVNFAEQIKKEQEDLGNNLLKAYAFDNTEKKSHSNRMEKSKCQKQTLLSVANLKLPSFQVVVVNADLGCTHCRSRISQIMSRITGMREYTIDVGKKQVIVRGDVRNHHQEKNGAVKSHKINEHHSQIFAFFFSLLNLRWSTKKMID</sequence>
<dbReference type="Pfam" id="PF00403">
    <property type="entry name" value="HMA"/>
    <property type="match status" value="1"/>
</dbReference>
<dbReference type="EMBL" id="JAIVGD010000026">
    <property type="protein sequence ID" value="KAH0741651.1"/>
    <property type="molecule type" value="Genomic_DNA"/>
</dbReference>
<dbReference type="InterPro" id="IPR006121">
    <property type="entry name" value="HMA_dom"/>
</dbReference>
<comment type="subcellular location">
    <subcellularLocation>
        <location evidence="1">Membrane</location>
        <topology evidence="1">Peripheral membrane protein</topology>
    </subcellularLocation>
</comment>
<dbReference type="PANTHER" id="PTHR15140:SF45">
    <property type="entry name" value="LATE BLIGHT RESISTANCE PROTEIN HOMOLOG R1A-3"/>
    <property type="match status" value="1"/>
</dbReference>
<keyword evidence="4" id="KW-1185">Reference proteome</keyword>
<accession>A0ABQ7U4C1</accession>
<evidence type="ECO:0000313" key="4">
    <source>
        <dbReference type="Proteomes" id="UP000826656"/>
    </source>
</evidence>
<comment type="caution">
    <text evidence="3">The sequence shown here is derived from an EMBL/GenBank/DDBJ whole genome shotgun (WGS) entry which is preliminary data.</text>
</comment>
<name>A0ABQ7U4C1_SOLTU</name>